<keyword evidence="2 5" id="KW-0456">Lyase</keyword>
<dbReference type="Gene3D" id="1.10.30.40">
    <property type="entry name" value="Ethanolamine ammonia-lyase light chain (EutC), N-terminal domain"/>
    <property type="match status" value="1"/>
</dbReference>
<dbReference type="RefSeq" id="WP_348640857.1">
    <property type="nucleotide sequence ID" value="NZ_JACCCW010000002.1"/>
</dbReference>
<dbReference type="GO" id="GO:0031471">
    <property type="term" value="C:ethanolamine degradation polyhedral organelle"/>
    <property type="evidence" value="ECO:0007669"/>
    <property type="project" value="UniProtKB-UniRule"/>
</dbReference>
<protein>
    <recommendedName>
        <fullName evidence="5">Ethanolamine ammonia-lyase small subunit</fullName>
        <shortName evidence="5">EAL small subunit</shortName>
        <ecNumber evidence="5">4.3.1.7</ecNumber>
    </recommendedName>
</protein>
<dbReference type="PANTHER" id="PTHR39330:SF1">
    <property type="entry name" value="ETHANOLAMINE AMMONIA-LYASE SMALL SUBUNIT"/>
    <property type="match status" value="1"/>
</dbReference>
<dbReference type="Pfam" id="PF05985">
    <property type="entry name" value="EutC"/>
    <property type="match status" value="1"/>
</dbReference>
<reference evidence="6 7" key="1">
    <citation type="submission" date="2020-07" db="EMBL/GenBank/DDBJ databases">
        <title>Genomic Encyclopedia of Type Strains, Phase IV (KMG-V): Genome sequencing to study the core and pangenomes of soil and plant-associated prokaryotes.</title>
        <authorList>
            <person name="Whitman W."/>
        </authorList>
    </citation>
    <scope>NUCLEOTIDE SEQUENCE [LARGE SCALE GENOMIC DNA]</scope>
    <source>
        <strain evidence="6 7">X4EP2</strain>
    </source>
</reference>
<dbReference type="GO" id="GO:0046336">
    <property type="term" value="P:ethanolamine catabolic process"/>
    <property type="evidence" value="ECO:0007669"/>
    <property type="project" value="UniProtKB-UniRule"/>
</dbReference>
<dbReference type="AlphaFoldDB" id="A0A7Y9THM2"/>
<proteinExistence type="inferred from homology"/>
<dbReference type="UniPathway" id="UPA00560"/>
<dbReference type="HAMAP" id="MF_00601">
    <property type="entry name" value="EutC"/>
    <property type="match status" value="1"/>
</dbReference>
<dbReference type="EC" id="4.3.1.7" evidence="5"/>
<evidence type="ECO:0000256" key="3">
    <source>
        <dbReference type="ARBA" id="ARBA00023285"/>
    </source>
</evidence>
<dbReference type="GO" id="GO:0008851">
    <property type="term" value="F:ethanolamine ammonia-lyase activity"/>
    <property type="evidence" value="ECO:0007669"/>
    <property type="project" value="UniProtKB-UniRule"/>
</dbReference>
<keyword evidence="7" id="KW-1185">Reference proteome</keyword>
<evidence type="ECO:0000256" key="1">
    <source>
        <dbReference type="ARBA" id="ARBA00022628"/>
    </source>
</evidence>
<dbReference type="InterPro" id="IPR042255">
    <property type="entry name" value="EutC_N"/>
</dbReference>
<dbReference type="InterPro" id="IPR042251">
    <property type="entry name" value="EutC_C"/>
</dbReference>
<comment type="function">
    <text evidence="5">Catalyzes the deamination of various vicinal amino-alcohols to oxo compounds. Allows this organism to utilize ethanolamine as the sole source of nitrogen and carbon in the presence of external vitamin B12.</text>
</comment>
<keyword evidence="3 5" id="KW-0170">Cobalt</keyword>
<feature type="binding site" evidence="5">
    <location>
        <position position="155"/>
    </location>
    <ligand>
        <name>adenosylcob(III)alamin</name>
        <dbReference type="ChEBI" id="CHEBI:18408"/>
    </ligand>
</feature>
<dbReference type="GO" id="GO:0009350">
    <property type="term" value="C:ethanolamine ammonia-lyase complex"/>
    <property type="evidence" value="ECO:0007669"/>
    <property type="project" value="UniProtKB-UniRule"/>
</dbReference>
<comment type="similarity">
    <text evidence="5">Belongs to the EutC family.</text>
</comment>
<organism evidence="6 7">
    <name type="scientific">Granulicella arctica</name>
    <dbReference type="NCBI Taxonomy" id="940613"/>
    <lineage>
        <taxon>Bacteria</taxon>
        <taxon>Pseudomonadati</taxon>
        <taxon>Acidobacteriota</taxon>
        <taxon>Terriglobia</taxon>
        <taxon>Terriglobales</taxon>
        <taxon>Acidobacteriaceae</taxon>
        <taxon>Granulicella</taxon>
    </lineage>
</organism>
<comment type="caution">
    <text evidence="6">The sequence shown here is derived from an EMBL/GenBank/DDBJ whole genome shotgun (WGS) entry which is preliminary data.</text>
</comment>
<evidence type="ECO:0000313" key="6">
    <source>
        <dbReference type="EMBL" id="NYF80035.1"/>
    </source>
</evidence>
<gene>
    <name evidence="5" type="primary">eutC</name>
    <name evidence="6" type="ORF">HDF17_002355</name>
</gene>
<dbReference type="PANTHER" id="PTHR39330">
    <property type="entry name" value="ETHANOLAMINE AMMONIA-LYASE LIGHT CHAIN"/>
    <property type="match status" value="1"/>
</dbReference>
<comment type="cofactor">
    <cofactor evidence="5">
        <name>adenosylcob(III)alamin</name>
        <dbReference type="ChEBI" id="CHEBI:18408"/>
    </cofactor>
    <text evidence="5">Binds between the large and small subunits.</text>
</comment>
<name>A0A7Y9THM2_9BACT</name>
<feature type="binding site" evidence="5">
    <location>
        <position position="205"/>
    </location>
    <ligand>
        <name>adenosylcob(III)alamin</name>
        <dbReference type="ChEBI" id="CHEBI:18408"/>
    </ligand>
</feature>
<dbReference type="PIRSF" id="PIRSF018982">
    <property type="entry name" value="EutC"/>
    <property type="match status" value="1"/>
</dbReference>
<comment type="pathway">
    <text evidence="5">Amine and polyamine degradation; ethanolamine degradation.</text>
</comment>
<dbReference type="GO" id="GO:0031419">
    <property type="term" value="F:cobalamin binding"/>
    <property type="evidence" value="ECO:0007669"/>
    <property type="project" value="UniProtKB-UniRule"/>
</dbReference>
<dbReference type="InterPro" id="IPR009246">
    <property type="entry name" value="EutC"/>
</dbReference>
<dbReference type="Proteomes" id="UP000589520">
    <property type="component" value="Unassembled WGS sequence"/>
</dbReference>
<keyword evidence="4 5" id="KW-1283">Bacterial microcompartment</keyword>
<evidence type="ECO:0000313" key="7">
    <source>
        <dbReference type="Proteomes" id="UP000589520"/>
    </source>
</evidence>
<dbReference type="NCBIfam" id="NF003971">
    <property type="entry name" value="PRK05465.1"/>
    <property type="match status" value="1"/>
</dbReference>
<accession>A0A7Y9THM2</accession>
<feature type="binding site" evidence="5">
    <location>
        <position position="176"/>
    </location>
    <ligand>
        <name>adenosylcob(III)alamin</name>
        <dbReference type="ChEBI" id="CHEBI:18408"/>
    </ligand>
</feature>
<evidence type="ECO:0000256" key="4">
    <source>
        <dbReference type="ARBA" id="ARBA00024446"/>
    </source>
</evidence>
<dbReference type="Gene3D" id="3.40.50.11240">
    <property type="entry name" value="Ethanolamine ammonia-lyase light chain (EutC)"/>
    <property type="match status" value="1"/>
</dbReference>
<dbReference type="GO" id="GO:0006520">
    <property type="term" value="P:amino acid metabolic process"/>
    <property type="evidence" value="ECO:0007669"/>
    <property type="project" value="InterPro"/>
</dbReference>
<comment type="subunit">
    <text evidence="5">The basic unit is a heterodimer which dimerizes to form tetramers. The heterotetramers trimerize; 6 large subunits form a core ring with 6 small subunits projecting outwards.</text>
</comment>
<evidence type="ECO:0000256" key="2">
    <source>
        <dbReference type="ARBA" id="ARBA00023239"/>
    </source>
</evidence>
<keyword evidence="1 5" id="KW-0846">Cobalamin</keyword>
<dbReference type="EMBL" id="JACCCW010000002">
    <property type="protein sequence ID" value="NYF80035.1"/>
    <property type="molecule type" value="Genomic_DNA"/>
</dbReference>
<comment type="catalytic activity">
    <reaction evidence="5">
        <text>ethanolamine = acetaldehyde + NH4(+)</text>
        <dbReference type="Rhea" id="RHEA:15313"/>
        <dbReference type="ChEBI" id="CHEBI:15343"/>
        <dbReference type="ChEBI" id="CHEBI:28938"/>
        <dbReference type="ChEBI" id="CHEBI:57603"/>
        <dbReference type="EC" id="4.3.1.7"/>
    </reaction>
</comment>
<comment type="subcellular location">
    <subcellularLocation>
        <location evidence="5">Bacterial microcompartment</location>
    </subcellularLocation>
</comment>
<sequence>MSSELALPDPWHHLSKWTAARIALGRVGASTPTRAVLDFTMDHARARDAIQTALQVDKLDKELDDRGFRSLRARSRAHDRAEYLRRPDLGRMLAPECLVQLENPQTQTRLLTIVIADGLSALAPMQHALPLVEMLREALSSWVLDSIVLATQARVALADEIGQVRGAEATIILIGERPGLKSADSLGAYLTYHPRPGRTDAERNCVSNIRPAGLSYAHAALKLLHLLEGARTLSRSGVDLKDESDANWIPRLATDRPNHDR</sequence>
<evidence type="ECO:0000256" key="5">
    <source>
        <dbReference type="HAMAP-Rule" id="MF_00601"/>
    </source>
</evidence>